<sequence length="415" mass="45309">MKKVLFFLIAAQLVCVAGQASAQDNKGSKSKKAERKVPEPKKPPGVLVIGNGNAAWAAGMQAAKSGVLSTVLLQAADFSITPGNESLQSGLLAALLDRIGKVKKPAGGVQGMDRAVAGAVLKKWADSTKDLSILRDIRAVKIERAGKGWSVRTSDGKTLKARALVLAGTADLQDVKGFSAVSPQAVPFTYNDNRYRTSVGAGAEGNSFYPLYNLYEDKQENLVFANTPGDSFVLGQAAGAIAAYAAFFDLKTSQSDLKKIQGELMAFKLALVPFADIKQDDPNWRAIQQTSLPGIVKGVEAGGRLSFMPDRQITYQEIRQPMKDFYYKAQIWFDDHAEGPMTIEKVISMVAYVGNKSPQNTRTEVEKRWKNTYHFDGTFDAAKVATRREFAVLLYDFLTPKPFDIRVDRNGNVLR</sequence>
<reference evidence="3 4" key="1">
    <citation type="submission" date="2018-03" db="EMBL/GenBank/DDBJ databases">
        <authorList>
            <person name="Keele B.F."/>
        </authorList>
    </citation>
    <scope>NUCLEOTIDE SEQUENCE [LARGE SCALE GENOMIC DNA]</scope>
    <source>
        <strain evidence="3 4">YL28-9</strain>
    </source>
</reference>
<protein>
    <recommendedName>
        <fullName evidence="5">FAD-dependent oxidoreductase</fullName>
    </recommendedName>
</protein>
<feature type="region of interest" description="Disordered" evidence="1">
    <location>
        <begin position="24"/>
        <end position="44"/>
    </location>
</feature>
<accession>A0A2T3HRL2</accession>
<keyword evidence="2" id="KW-0732">Signal</keyword>
<evidence type="ECO:0000313" key="4">
    <source>
        <dbReference type="Proteomes" id="UP000240912"/>
    </source>
</evidence>
<gene>
    <name evidence="3" type="ORF">C7T94_03080</name>
</gene>
<dbReference type="EMBL" id="PYLS01000001">
    <property type="protein sequence ID" value="PST85110.1"/>
    <property type="molecule type" value="Genomic_DNA"/>
</dbReference>
<proteinExistence type="predicted"/>
<dbReference type="OrthoDB" id="615715at2"/>
<comment type="caution">
    <text evidence="3">The sequence shown here is derived from an EMBL/GenBank/DDBJ whole genome shotgun (WGS) entry which is preliminary data.</text>
</comment>
<evidence type="ECO:0000256" key="2">
    <source>
        <dbReference type="SAM" id="SignalP"/>
    </source>
</evidence>
<feature type="chain" id="PRO_5015494995" description="FAD-dependent oxidoreductase" evidence="2">
    <location>
        <begin position="23"/>
        <end position="415"/>
    </location>
</feature>
<evidence type="ECO:0008006" key="5">
    <source>
        <dbReference type="Google" id="ProtNLM"/>
    </source>
</evidence>
<dbReference type="AlphaFoldDB" id="A0A2T3HRL2"/>
<dbReference type="Proteomes" id="UP000240912">
    <property type="component" value="Unassembled WGS sequence"/>
</dbReference>
<dbReference type="SUPFAM" id="SSF51905">
    <property type="entry name" value="FAD/NAD(P)-binding domain"/>
    <property type="match status" value="1"/>
</dbReference>
<evidence type="ECO:0000313" key="3">
    <source>
        <dbReference type="EMBL" id="PST85110.1"/>
    </source>
</evidence>
<dbReference type="Gene3D" id="3.50.50.60">
    <property type="entry name" value="FAD/NAD(P)-binding domain"/>
    <property type="match status" value="1"/>
</dbReference>
<dbReference type="InterPro" id="IPR036188">
    <property type="entry name" value="FAD/NAD-bd_sf"/>
</dbReference>
<name>A0A2T3HRL2_9SPHI</name>
<dbReference type="RefSeq" id="WP_107213536.1">
    <property type="nucleotide sequence ID" value="NZ_KZ686268.1"/>
</dbReference>
<evidence type="ECO:0000256" key="1">
    <source>
        <dbReference type="SAM" id="MobiDB-lite"/>
    </source>
</evidence>
<organism evidence="3 4">
    <name type="scientific">Pedobacter yulinensis</name>
    <dbReference type="NCBI Taxonomy" id="2126353"/>
    <lineage>
        <taxon>Bacteria</taxon>
        <taxon>Pseudomonadati</taxon>
        <taxon>Bacteroidota</taxon>
        <taxon>Sphingobacteriia</taxon>
        <taxon>Sphingobacteriales</taxon>
        <taxon>Sphingobacteriaceae</taxon>
        <taxon>Pedobacter</taxon>
    </lineage>
</organism>
<keyword evidence="4" id="KW-1185">Reference proteome</keyword>
<feature type="signal peptide" evidence="2">
    <location>
        <begin position="1"/>
        <end position="22"/>
    </location>
</feature>